<feature type="compositionally biased region" description="Basic and acidic residues" evidence="1">
    <location>
        <begin position="92"/>
        <end position="120"/>
    </location>
</feature>
<protein>
    <submittedName>
        <fullName evidence="2">Uncharacterized protein</fullName>
    </submittedName>
</protein>
<evidence type="ECO:0000256" key="1">
    <source>
        <dbReference type="SAM" id="MobiDB-lite"/>
    </source>
</evidence>
<gene>
    <name evidence="2" type="ORF">NA57DRAFT_73506</name>
</gene>
<evidence type="ECO:0000313" key="2">
    <source>
        <dbReference type="EMBL" id="KAF2102070.1"/>
    </source>
</evidence>
<accession>A0A9P4M9G0</accession>
<name>A0A9P4M9G0_9PEZI</name>
<dbReference type="AlphaFoldDB" id="A0A9P4M9G0"/>
<dbReference type="EMBL" id="ML978123">
    <property type="protein sequence ID" value="KAF2102070.1"/>
    <property type="molecule type" value="Genomic_DNA"/>
</dbReference>
<proteinExistence type="predicted"/>
<feature type="region of interest" description="Disordered" evidence="1">
    <location>
        <begin position="1"/>
        <end position="120"/>
    </location>
</feature>
<keyword evidence="3" id="KW-1185">Reference proteome</keyword>
<dbReference type="OrthoDB" id="4161095at2759"/>
<dbReference type="Proteomes" id="UP000799772">
    <property type="component" value="Unassembled WGS sequence"/>
</dbReference>
<feature type="compositionally biased region" description="Polar residues" evidence="1">
    <location>
        <begin position="22"/>
        <end position="54"/>
    </location>
</feature>
<sequence length="120" mass="13075">MSNWNYKSSSFSSFSSSSSYSNRDGNVKSSGTRNATYSNTDGSGTTVKTASQNLGEPVIQEVRRFDSSGREVPTLESTGAGSDRMIGTGNNRVEDVTESEADREYRERMEDEYAKKEGGA</sequence>
<comment type="caution">
    <text evidence="2">The sequence shown here is derived from an EMBL/GenBank/DDBJ whole genome shotgun (WGS) entry which is preliminary data.</text>
</comment>
<feature type="compositionally biased region" description="Low complexity" evidence="1">
    <location>
        <begin position="8"/>
        <end position="21"/>
    </location>
</feature>
<evidence type="ECO:0000313" key="3">
    <source>
        <dbReference type="Proteomes" id="UP000799772"/>
    </source>
</evidence>
<reference evidence="2" key="1">
    <citation type="journal article" date="2020" name="Stud. Mycol.">
        <title>101 Dothideomycetes genomes: a test case for predicting lifestyles and emergence of pathogens.</title>
        <authorList>
            <person name="Haridas S."/>
            <person name="Albert R."/>
            <person name="Binder M."/>
            <person name="Bloem J."/>
            <person name="Labutti K."/>
            <person name="Salamov A."/>
            <person name="Andreopoulos B."/>
            <person name="Baker S."/>
            <person name="Barry K."/>
            <person name="Bills G."/>
            <person name="Bluhm B."/>
            <person name="Cannon C."/>
            <person name="Castanera R."/>
            <person name="Culley D."/>
            <person name="Daum C."/>
            <person name="Ezra D."/>
            <person name="Gonzalez J."/>
            <person name="Henrissat B."/>
            <person name="Kuo A."/>
            <person name="Liang C."/>
            <person name="Lipzen A."/>
            <person name="Lutzoni F."/>
            <person name="Magnuson J."/>
            <person name="Mondo S."/>
            <person name="Nolan M."/>
            <person name="Ohm R."/>
            <person name="Pangilinan J."/>
            <person name="Park H.-J."/>
            <person name="Ramirez L."/>
            <person name="Alfaro M."/>
            <person name="Sun H."/>
            <person name="Tritt A."/>
            <person name="Yoshinaga Y."/>
            <person name="Zwiers L.-H."/>
            <person name="Turgeon B."/>
            <person name="Goodwin S."/>
            <person name="Spatafora J."/>
            <person name="Crous P."/>
            <person name="Grigoriev I."/>
        </authorList>
    </citation>
    <scope>NUCLEOTIDE SEQUENCE</scope>
    <source>
        <strain evidence="2">CBS 133067</strain>
    </source>
</reference>
<organism evidence="2 3">
    <name type="scientific">Rhizodiscina lignyota</name>
    <dbReference type="NCBI Taxonomy" id="1504668"/>
    <lineage>
        <taxon>Eukaryota</taxon>
        <taxon>Fungi</taxon>
        <taxon>Dikarya</taxon>
        <taxon>Ascomycota</taxon>
        <taxon>Pezizomycotina</taxon>
        <taxon>Dothideomycetes</taxon>
        <taxon>Pleosporomycetidae</taxon>
        <taxon>Aulographales</taxon>
        <taxon>Rhizodiscinaceae</taxon>
        <taxon>Rhizodiscina</taxon>
    </lineage>
</organism>